<name>A0A4P6M8F6_9FIRM</name>
<dbReference type="KEGG" id="bpro:PMF13cell1_05497"/>
<dbReference type="EMBL" id="CP035945">
    <property type="protein sequence ID" value="QBE99903.1"/>
    <property type="molecule type" value="Genomic_DNA"/>
</dbReference>
<dbReference type="RefSeq" id="WP_130182816.1">
    <property type="nucleotide sequence ID" value="NZ_CP035945.1"/>
</dbReference>
<dbReference type="AlphaFoldDB" id="A0A4P6M8F6"/>
<reference evidence="1 2" key="1">
    <citation type="submission" date="2019-01" db="EMBL/GenBank/DDBJ databases">
        <title>PMF-metabolizing Aryl O-demethylase.</title>
        <authorList>
            <person name="Kim M."/>
        </authorList>
    </citation>
    <scope>NUCLEOTIDE SEQUENCE [LARGE SCALE GENOMIC DNA]</scope>
    <source>
        <strain evidence="1 2">PMF1</strain>
    </source>
</reference>
<dbReference type="Proteomes" id="UP000289794">
    <property type="component" value="Chromosome"/>
</dbReference>
<dbReference type="Pfam" id="PF12675">
    <property type="entry name" value="DUF3795"/>
    <property type="match status" value="1"/>
</dbReference>
<dbReference type="InterPro" id="IPR024227">
    <property type="entry name" value="DUF3795"/>
</dbReference>
<sequence>MKMPEKTETAMFAPCGMNCLVCYKHCYHKRPCAGCHKSDLGKPEHCRKCKIKDCAKERKLTYCFECSSYPCRQIKALDKSYRTRYHASLIENSTTVREQGLPEFLEKQREKYTCPKCGGIISIHDGECSECQYKVW</sequence>
<evidence type="ECO:0000313" key="1">
    <source>
        <dbReference type="EMBL" id="QBE99903.1"/>
    </source>
</evidence>
<evidence type="ECO:0000313" key="2">
    <source>
        <dbReference type="Proteomes" id="UP000289794"/>
    </source>
</evidence>
<evidence type="ECO:0008006" key="3">
    <source>
        <dbReference type="Google" id="ProtNLM"/>
    </source>
</evidence>
<organism evidence="1 2">
    <name type="scientific">Blautia producta</name>
    <dbReference type="NCBI Taxonomy" id="33035"/>
    <lineage>
        <taxon>Bacteria</taxon>
        <taxon>Bacillati</taxon>
        <taxon>Bacillota</taxon>
        <taxon>Clostridia</taxon>
        <taxon>Lachnospirales</taxon>
        <taxon>Lachnospiraceae</taxon>
        <taxon>Blautia</taxon>
    </lineage>
</organism>
<gene>
    <name evidence="1" type="ORF">PMF13cell1_05497</name>
</gene>
<accession>A0A4P6M8F6</accession>
<protein>
    <recommendedName>
        <fullName evidence="3">DUF3795 domain-containing protein</fullName>
    </recommendedName>
</protein>
<proteinExistence type="predicted"/>